<evidence type="ECO:0000313" key="1">
    <source>
        <dbReference type="EMBL" id="GIX63749.1"/>
    </source>
</evidence>
<keyword evidence="2" id="KW-1185">Reference proteome</keyword>
<comment type="caution">
    <text evidence="1">The sequence shown here is derived from an EMBL/GenBank/DDBJ whole genome shotgun (WGS) entry which is preliminary data.</text>
</comment>
<organism evidence="1 2">
    <name type="scientific">Babesia caballi</name>
    <dbReference type="NCBI Taxonomy" id="5871"/>
    <lineage>
        <taxon>Eukaryota</taxon>
        <taxon>Sar</taxon>
        <taxon>Alveolata</taxon>
        <taxon>Apicomplexa</taxon>
        <taxon>Aconoidasida</taxon>
        <taxon>Piroplasmida</taxon>
        <taxon>Babesiidae</taxon>
        <taxon>Babesia</taxon>
    </lineage>
</organism>
<sequence length="424" mass="44438">MFSPAKLNKSTTKASTCFACRVAKLRPIRSTRKRMTWTRHLLEEKVVVALTKAQNNGDVRHAGGAGLALLAAVQQDQVVEKFAHHYEALLGHGGVLVLEGPDERHDVGAQPLAGQQQHALEAALGALLQHLVKVLAVLGEAVEVHLHHVQSAVEDLLEDLREHGGPVVAQLLNQRRHQRYHLVVPGLGHGVAVGDENGGRDGGHELLQHLVVVGSGAVVQGLHVDGLVIEGAAGGSRGGSVSQRARELVGEVRDVGLQQVDDGTLDQVHQVDVVVFQTARAGGLDGVLDVAGVDVVQVRHPGVYHHHLLGVREAGAFSHAVVHAQVLDDGAGGLHAVDGEALQLPPDVGVGGENLGVGGLADYLVPLGVAAVHQLVDEALARRHLHGGNDVAHGLVVPENQLVVQDIGHGVAQLDQLADVGNLV</sequence>
<dbReference type="RefSeq" id="XP_067715818.1">
    <property type="nucleotide sequence ID" value="XM_067859717.1"/>
</dbReference>
<reference evidence="1 2" key="1">
    <citation type="submission" date="2021-06" db="EMBL/GenBank/DDBJ databases">
        <title>Genome sequence of Babesia caballi.</title>
        <authorList>
            <person name="Yamagishi J."/>
            <person name="Kidaka T."/>
            <person name="Ochi A."/>
        </authorList>
    </citation>
    <scope>NUCLEOTIDE SEQUENCE [LARGE SCALE GENOMIC DNA]</scope>
    <source>
        <strain evidence="1">USDA-D6B2</strain>
    </source>
</reference>
<proteinExistence type="predicted"/>
<gene>
    <name evidence="1" type="ORF">BcabD6B2_31840</name>
</gene>
<dbReference type="AlphaFoldDB" id="A0AAV4LZ11"/>
<keyword evidence="1" id="KW-0808">Transferase</keyword>
<dbReference type="Proteomes" id="UP001497744">
    <property type="component" value="Unassembled WGS sequence"/>
</dbReference>
<dbReference type="GeneID" id="94195230"/>
<evidence type="ECO:0000313" key="2">
    <source>
        <dbReference type="Proteomes" id="UP001497744"/>
    </source>
</evidence>
<dbReference type="EMBL" id="BPLF01000002">
    <property type="protein sequence ID" value="GIX63749.1"/>
    <property type="molecule type" value="Genomic_DNA"/>
</dbReference>
<accession>A0AAV4LZ11</accession>
<name>A0AAV4LZ11_BABCB</name>
<protein>
    <submittedName>
        <fullName evidence="1">Formyl-CoA transferase</fullName>
    </submittedName>
</protein>
<dbReference type="GO" id="GO:0016740">
    <property type="term" value="F:transferase activity"/>
    <property type="evidence" value="ECO:0007669"/>
    <property type="project" value="UniProtKB-KW"/>
</dbReference>